<evidence type="ECO:0000313" key="1">
    <source>
        <dbReference type="EMBL" id="KAF4977926.1"/>
    </source>
</evidence>
<accession>A0A8H4UKF2</accession>
<name>A0A8H4UKF2_9HYPO</name>
<comment type="caution">
    <text evidence="1">The sequence shown here is derived from an EMBL/GenBank/DDBJ whole genome shotgun (WGS) entry which is preliminary data.</text>
</comment>
<gene>
    <name evidence="1" type="ORF">FZEAL_5631</name>
</gene>
<evidence type="ECO:0000313" key="2">
    <source>
        <dbReference type="Proteomes" id="UP000635477"/>
    </source>
</evidence>
<reference evidence="1" key="1">
    <citation type="journal article" date="2020" name="BMC Genomics">
        <title>Correction to: Identification and distribution of gene clusters required for synthesis of sphingolipid metabolism inhibitors in diverse species of the filamentous fungus Fusarium.</title>
        <authorList>
            <person name="Kim H.S."/>
            <person name="Lohmar J.M."/>
            <person name="Busman M."/>
            <person name="Brown D.W."/>
            <person name="Naumann T.A."/>
            <person name="Divon H.H."/>
            <person name="Lysoe E."/>
            <person name="Uhlig S."/>
            <person name="Proctor R.H."/>
        </authorList>
    </citation>
    <scope>NUCLEOTIDE SEQUENCE</scope>
    <source>
        <strain evidence="1">NRRL 22465</strain>
    </source>
</reference>
<organism evidence="1 2">
    <name type="scientific">Fusarium zealandicum</name>
    <dbReference type="NCBI Taxonomy" id="1053134"/>
    <lineage>
        <taxon>Eukaryota</taxon>
        <taxon>Fungi</taxon>
        <taxon>Dikarya</taxon>
        <taxon>Ascomycota</taxon>
        <taxon>Pezizomycotina</taxon>
        <taxon>Sordariomycetes</taxon>
        <taxon>Hypocreomycetidae</taxon>
        <taxon>Hypocreales</taxon>
        <taxon>Nectriaceae</taxon>
        <taxon>Fusarium</taxon>
        <taxon>Fusarium staphyleae species complex</taxon>
    </lineage>
</organism>
<keyword evidence="2" id="KW-1185">Reference proteome</keyword>
<dbReference type="Proteomes" id="UP000635477">
    <property type="component" value="Unassembled WGS sequence"/>
</dbReference>
<sequence>MPRVALSSCSSYIQYENNGVRPNWNLPDLYCNRVDFVQNKVYSGTGLREHYERIHGYEVRRIPRGSLPADRWQRVVGKEPPSTSDQTLVLISAVGWYEALALGMNAFWDPLGMADDEPARLLNPSSMSNLPGAA</sequence>
<dbReference type="EMBL" id="JABEYC010000411">
    <property type="protein sequence ID" value="KAF4977926.1"/>
    <property type="molecule type" value="Genomic_DNA"/>
</dbReference>
<dbReference type="AlphaFoldDB" id="A0A8H4UKF2"/>
<reference evidence="1" key="2">
    <citation type="submission" date="2020-05" db="EMBL/GenBank/DDBJ databases">
        <authorList>
            <person name="Kim H.-S."/>
            <person name="Proctor R.H."/>
            <person name="Brown D.W."/>
        </authorList>
    </citation>
    <scope>NUCLEOTIDE SEQUENCE</scope>
    <source>
        <strain evidence="1">NRRL 22465</strain>
    </source>
</reference>
<proteinExistence type="predicted"/>
<protein>
    <submittedName>
        <fullName evidence="1">Uncharacterized protein</fullName>
    </submittedName>
</protein>